<gene>
    <name evidence="4" type="ORF">FSB_LOCUS40007</name>
</gene>
<dbReference type="PANTHER" id="PTHR45831">
    <property type="entry name" value="LD24721P"/>
    <property type="match status" value="1"/>
</dbReference>
<sequence>MANLNLNTDSPLSRRIVRAFLNFLNSVEPAPGVDIEGLEVVTECLTEVFKLDSSSVNDHTKPDLLVDIFRSLERNENQEIRIDSGNGAISEDAPSSSSAQNAADAKLTEAEEWMRNPQVSGRVMFFSLLESRIPSVICKLDIEKAYDGFWISHMLFADDTNSILFYDVDLEQLLYIRNVLTCLEIVIDWGFGNDVSWYAFGDLFLVFVGFVGGDPFMEVCACWEVWGEWCTKRVLGSHGCGLWMSIIMGWDAFAQYLESVVGMGNWNDAVSMVWDVTFVRNFNDWEVEGVVACLNLLDSHVPSREDADGSGGG</sequence>
<evidence type="ECO:0000256" key="1">
    <source>
        <dbReference type="ARBA" id="ARBA00022737"/>
    </source>
</evidence>
<evidence type="ECO:0008006" key="5">
    <source>
        <dbReference type="Google" id="ProtNLM"/>
    </source>
</evidence>
<proteinExistence type="predicted"/>
<evidence type="ECO:0000256" key="2">
    <source>
        <dbReference type="ARBA" id="ARBA00022803"/>
    </source>
</evidence>
<dbReference type="GO" id="GO:0060090">
    <property type="term" value="F:molecular adaptor activity"/>
    <property type="evidence" value="ECO:0007669"/>
    <property type="project" value="TreeGrafter"/>
</dbReference>
<evidence type="ECO:0000256" key="3">
    <source>
        <dbReference type="SAM" id="MobiDB-lite"/>
    </source>
</evidence>
<keyword evidence="1" id="KW-0677">Repeat</keyword>
<name>A0A2N9HJL9_FAGSY</name>
<dbReference type="Gene3D" id="1.20.5.420">
    <property type="entry name" value="Immunoglobulin FC, subunit C"/>
    <property type="match status" value="1"/>
</dbReference>
<protein>
    <recommendedName>
        <fullName evidence="5">SGTA homodimerisation domain-containing protein</fullName>
    </recommendedName>
</protein>
<dbReference type="GO" id="GO:0072380">
    <property type="term" value="C:TRC complex"/>
    <property type="evidence" value="ECO:0007669"/>
    <property type="project" value="TreeGrafter"/>
</dbReference>
<dbReference type="GO" id="GO:0016020">
    <property type="term" value="C:membrane"/>
    <property type="evidence" value="ECO:0007669"/>
    <property type="project" value="TreeGrafter"/>
</dbReference>
<reference evidence="4" key="1">
    <citation type="submission" date="2018-02" db="EMBL/GenBank/DDBJ databases">
        <authorList>
            <person name="Cohen D.B."/>
            <person name="Kent A.D."/>
        </authorList>
    </citation>
    <scope>NUCLEOTIDE SEQUENCE</scope>
</reference>
<organism evidence="4">
    <name type="scientific">Fagus sylvatica</name>
    <name type="common">Beechnut</name>
    <dbReference type="NCBI Taxonomy" id="28930"/>
    <lineage>
        <taxon>Eukaryota</taxon>
        <taxon>Viridiplantae</taxon>
        <taxon>Streptophyta</taxon>
        <taxon>Embryophyta</taxon>
        <taxon>Tracheophyta</taxon>
        <taxon>Spermatophyta</taxon>
        <taxon>Magnoliopsida</taxon>
        <taxon>eudicotyledons</taxon>
        <taxon>Gunneridae</taxon>
        <taxon>Pentapetalae</taxon>
        <taxon>rosids</taxon>
        <taxon>fabids</taxon>
        <taxon>Fagales</taxon>
        <taxon>Fagaceae</taxon>
        <taxon>Fagus</taxon>
    </lineage>
</organism>
<dbReference type="InterPro" id="IPR047150">
    <property type="entry name" value="SGT"/>
</dbReference>
<evidence type="ECO:0000313" key="4">
    <source>
        <dbReference type="EMBL" id="SPD12125.1"/>
    </source>
</evidence>
<accession>A0A2N9HJL9</accession>
<dbReference type="GO" id="GO:0006620">
    <property type="term" value="P:post-translational protein targeting to endoplasmic reticulum membrane"/>
    <property type="evidence" value="ECO:0007669"/>
    <property type="project" value="TreeGrafter"/>
</dbReference>
<keyword evidence="2" id="KW-0802">TPR repeat</keyword>
<feature type="region of interest" description="Disordered" evidence="3">
    <location>
        <begin position="81"/>
        <end position="101"/>
    </location>
</feature>
<dbReference type="AlphaFoldDB" id="A0A2N9HJL9"/>
<dbReference type="PANTHER" id="PTHR45831:SF2">
    <property type="entry name" value="LD24721P"/>
    <property type="match status" value="1"/>
</dbReference>
<dbReference type="EMBL" id="OIVN01003558">
    <property type="protein sequence ID" value="SPD12125.1"/>
    <property type="molecule type" value="Genomic_DNA"/>
</dbReference>